<dbReference type="Gramene" id="Zm00001eb090690_T001">
    <property type="protein sequence ID" value="Zm00001eb090690_P001"/>
    <property type="gene ID" value="Zm00001eb090690"/>
</dbReference>
<evidence type="ECO:0000313" key="2">
    <source>
        <dbReference type="EnsemblPlants" id="Zm00001eb090690_P001"/>
    </source>
</evidence>
<evidence type="ECO:0000313" key="3">
    <source>
        <dbReference type="Proteomes" id="UP000007305"/>
    </source>
</evidence>
<keyword evidence="3" id="KW-1185">Reference proteome</keyword>
<reference evidence="2" key="3">
    <citation type="submission" date="2021-05" db="UniProtKB">
        <authorList>
            <consortium name="EnsemblPlants"/>
        </authorList>
    </citation>
    <scope>IDENTIFICATION</scope>
    <source>
        <strain evidence="2">cv. B73</strain>
    </source>
</reference>
<evidence type="ECO:0000313" key="1">
    <source>
        <dbReference type="EMBL" id="ONM19410.1"/>
    </source>
</evidence>
<dbReference type="EnsemblPlants" id="Zm00001eb090690_T001">
    <property type="protein sequence ID" value="Zm00001eb090690_P001"/>
    <property type="gene ID" value="Zm00001eb090690"/>
</dbReference>
<accession>A0A3L6G3R3</accession>
<reference evidence="2" key="2">
    <citation type="submission" date="2019-07" db="EMBL/GenBank/DDBJ databases">
        <authorList>
            <person name="Seetharam A."/>
            <person name="Woodhouse M."/>
            <person name="Cannon E."/>
        </authorList>
    </citation>
    <scope>NUCLEOTIDE SEQUENCE [LARGE SCALE GENOMIC DNA]</scope>
    <source>
        <strain evidence="2">cv. B73</strain>
    </source>
</reference>
<dbReference type="OMA" id="STITCTF"/>
<reference evidence="1 3" key="1">
    <citation type="submission" date="2015-12" db="EMBL/GenBank/DDBJ databases">
        <title>Update maize B73 reference genome by single molecule sequencing technologies.</title>
        <authorList>
            <consortium name="Maize Genome Sequencing Project"/>
            <person name="Ware D."/>
        </authorList>
    </citation>
    <scope>NUCLEOTIDE SEQUENCE [LARGE SCALE GENOMIC DNA]</scope>
    <source>
        <strain evidence="3">cv. B73</strain>
        <tissue evidence="1">Seedling</tissue>
    </source>
</reference>
<dbReference type="AlphaFoldDB" id="A0A1D6EGZ1"/>
<gene>
    <name evidence="1" type="ORF">ZEAMMB73_Zm00001d004671</name>
</gene>
<accession>A0A1D6EGZ1</accession>
<organism evidence="1">
    <name type="scientific">Zea mays</name>
    <name type="common">Maize</name>
    <dbReference type="NCBI Taxonomy" id="4577"/>
    <lineage>
        <taxon>Eukaryota</taxon>
        <taxon>Viridiplantae</taxon>
        <taxon>Streptophyta</taxon>
        <taxon>Embryophyta</taxon>
        <taxon>Tracheophyta</taxon>
        <taxon>Spermatophyta</taxon>
        <taxon>Magnoliopsida</taxon>
        <taxon>Liliopsida</taxon>
        <taxon>Poales</taxon>
        <taxon>Poaceae</taxon>
        <taxon>PACMAD clade</taxon>
        <taxon>Panicoideae</taxon>
        <taxon>Andropogonodae</taxon>
        <taxon>Andropogoneae</taxon>
        <taxon>Tripsacinae</taxon>
        <taxon>Zea</taxon>
    </lineage>
</organism>
<protein>
    <submittedName>
        <fullName evidence="1 2">Uncharacterized protein</fullName>
    </submittedName>
</protein>
<sequence>MEGRNHSNEPAALLARRAGDKAAPTTDYSITIVAGSKQAAGAHVRARQGAVAAAVAGQLPRGSCKVEATVQGPRHGGNGSGGAGVLLMRRNGPSRVLPYSVARAVVV</sequence>
<name>A0A1D6EGZ1_MAIZE</name>
<dbReference type="ExpressionAtlas" id="A0A1D6EGZ1">
    <property type="expression patterns" value="baseline"/>
</dbReference>
<dbReference type="EMBL" id="CM007648">
    <property type="protein sequence ID" value="ONM19410.1"/>
    <property type="molecule type" value="Genomic_DNA"/>
</dbReference>
<proteinExistence type="predicted"/>
<dbReference type="Proteomes" id="UP000007305">
    <property type="component" value="Chromosome 2"/>
</dbReference>